<proteinExistence type="predicted"/>
<reference evidence="1" key="1">
    <citation type="submission" date="2019-11" db="EMBL/GenBank/DDBJ databases">
        <title>Nori genome reveals adaptations in red seaweeds to the harsh intertidal environment.</title>
        <authorList>
            <person name="Wang D."/>
            <person name="Mao Y."/>
        </authorList>
    </citation>
    <scope>NUCLEOTIDE SEQUENCE</scope>
    <source>
        <tissue evidence="1">Gametophyte</tissue>
    </source>
</reference>
<accession>A0ACC3BR28</accession>
<dbReference type="Proteomes" id="UP000798662">
    <property type="component" value="Chromosome 1"/>
</dbReference>
<gene>
    <name evidence="1" type="ORF">I4F81_003035</name>
</gene>
<organism evidence="1 2">
    <name type="scientific">Pyropia yezoensis</name>
    <name type="common">Susabi-nori</name>
    <name type="synonym">Porphyra yezoensis</name>
    <dbReference type="NCBI Taxonomy" id="2788"/>
    <lineage>
        <taxon>Eukaryota</taxon>
        <taxon>Rhodophyta</taxon>
        <taxon>Bangiophyceae</taxon>
        <taxon>Bangiales</taxon>
        <taxon>Bangiaceae</taxon>
        <taxon>Pyropia</taxon>
    </lineage>
</organism>
<name>A0ACC3BR28_PYRYE</name>
<evidence type="ECO:0000313" key="2">
    <source>
        <dbReference type="Proteomes" id="UP000798662"/>
    </source>
</evidence>
<evidence type="ECO:0000313" key="1">
    <source>
        <dbReference type="EMBL" id="KAK1860446.1"/>
    </source>
</evidence>
<sequence length="438" mass="44611">MSAARTLLGRTAGLTRAVYQSHLLAPPVPIRVVTPASLAALAAAAVVAGAPGGGGSGFPHPPPAAALPPLVSAARSGGLGATADALPDVSPAEVEALAPRKFAPAERDRLADLQAGERNLVGLFQRATNSVVYVTTYSSDSRGRLSMNQAEMPSGTGSGFVWDDKGHIVTNFHVVRSAAGAKIALANKKTYDAELVGYDADKDIAVLKINAPPAELTPIPIGSSSALLVGQSAYAIGNPFGLDHTLTTGVVSGLGREMRSPTGRPITNCIQTDASINPGNSGGPLLDSRARLIGMNTSIYSSSGSSAGVGFAIPVDTLSAIVNELIVSGKVVRGVIGISYLESSQARSLGIDTGVLVLDVPAGSPADKAGMRGTSRSAFGGIELGDVIVAIDGEPIKNEADLFKVLDDKKVGTVVKITVNRDGKSVVLKVQLGASQRS</sequence>
<protein>
    <submittedName>
        <fullName evidence="1">Uncharacterized protein</fullName>
    </submittedName>
</protein>
<dbReference type="EMBL" id="CM020618">
    <property type="protein sequence ID" value="KAK1860446.1"/>
    <property type="molecule type" value="Genomic_DNA"/>
</dbReference>
<keyword evidence="2" id="KW-1185">Reference proteome</keyword>
<comment type="caution">
    <text evidence="1">The sequence shown here is derived from an EMBL/GenBank/DDBJ whole genome shotgun (WGS) entry which is preliminary data.</text>
</comment>